<comment type="caution">
    <text evidence="5">The sequence shown here is derived from an EMBL/GenBank/DDBJ whole genome shotgun (WGS) entry which is preliminary data.</text>
</comment>
<dbReference type="InterPro" id="IPR055221">
    <property type="entry name" value="PSF3_N"/>
</dbReference>
<evidence type="ECO:0000259" key="4">
    <source>
        <dbReference type="Pfam" id="PF22466"/>
    </source>
</evidence>
<dbReference type="Proteomes" id="UP000708208">
    <property type="component" value="Unassembled WGS sequence"/>
</dbReference>
<dbReference type="Pfam" id="PF05916">
    <property type="entry name" value="Sld5"/>
    <property type="match status" value="1"/>
</dbReference>
<dbReference type="Pfam" id="PF22466">
    <property type="entry name" value="PSF3_N"/>
    <property type="match status" value="1"/>
</dbReference>
<dbReference type="PANTHER" id="PTHR22768">
    <property type="entry name" value="DNA REPLICATION COMPLEX GINS PROTEIN PSF3"/>
    <property type="match status" value="1"/>
</dbReference>
<comment type="subcellular location">
    <subcellularLocation>
        <location evidence="2">Nucleus</location>
    </subcellularLocation>
</comment>
<name>A0A8J2K097_9HEXA</name>
<sequence>MDLGDSFNPNYFSLPDILASHVRVPCKTEVPLMHFGFLDPALASEDLPANISTELPLWAAQVMSKANRKYVTAELPKLYKESYRDALKADPGVVDLNKMSPNFYQSGLHLSTLNHREAEEVGAILPTVLQVRLRSMADSFLYETKLKTADDENGVSGLKESHMDALEHKIFEDSKKSYKSLLSWLEKPATT</sequence>
<comment type="subunit">
    <text evidence="2">Component of the GINS complex.</text>
</comment>
<dbReference type="OrthoDB" id="10251744at2759"/>
<reference evidence="5" key="1">
    <citation type="submission" date="2021-06" db="EMBL/GenBank/DDBJ databases">
        <authorList>
            <person name="Hodson N. C."/>
            <person name="Mongue J. A."/>
            <person name="Jaron S. K."/>
        </authorList>
    </citation>
    <scope>NUCLEOTIDE SEQUENCE</scope>
</reference>
<feature type="domain" description="GINS subunit" evidence="3">
    <location>
        <begin position="79"/>
        <end position="185"/>
    </location>
</feature>
<dbReference type="PANTHER" id="PTHR22768:SF0">
    <property type="entry name" value="DNA REPLICATION COMPLEX GINS PROTEIN PSF3"/>
    <property type="match status" value="1"/>
</dbReference>
<feature type="domain" description="DNA replication complex GINS protein PSF3 N-terminal" evidence="4">
    <location>
        <begin position="12"/>
        <end position="63"/>
    </location>
</feature>
<keyword evidence="6" id="KW-1185">Reference proteome</keyword>
<protein>
    <recommendedName>
        <fullName evidence="2">DNA replication complex GINS protein PSF3</fullName>
    </recommendedName>
</protein>
<gene>
    <name evidence="5" type="ORF">AFUS01_LOCUS17416</name>
</gene>
<keyword evidence="2" id="KW-0539">Nucleus</keyword>
<dbReference type="InterPro" id="IPR010492">
    <property type="entry name" value="GINS_Psf3"/>
</dbReference>
<dbReference type="GO" id="GO:1902975">
    <property type="term" value="P:mitotic DNA replication initiation"/>
    <property type="evidence" value="ECO:0007669"/>
    <property type="project" value="TreeGrafter"/>
</dbReference>
<comment type="function">
    <text evidence="2">The GINS complex plays an essential role in the initiation of DNA replication.</text>
</comment>
<dbReference type="CDD" id="cd11713">
    <property type="entry name" value="GINS_A_psf3"/>
    <property type="match status" value="1"/>
</dbReference>
<evidence type="ECO:0000313" key="5">
    <source>
        <dbReference type="EMBL" id="CAG7728654.1"/>
    </source>
</evidence>
<comment type="function">
    <text evidence="1">Required for correct functioning of the GINS complex, a complex that plays an essential role in the initiation of DNA replication, and progression of DNA replication forks. GINS complex is a core component of CDC45-MCM-GINS (CMG) helicase, the molecular machine that unwinds template DNA during replication, and around which the replisome is built.</text>
</comment>
<evidence type="ECO:0000259" key="3">
    <source>
        <dbReference type="Pfam" id="PF05916"/>
    </source>
</evidence>
<organism evidence="5 6">
    <name type="scientific">Allacma fusca</name>
    <dbReference type="NCBI Taxonomy" id="39272"/>
    <lineage>
        <taxon>Eukaryota</taxon>
        <taxon>Metazoa</taxon>
        <taxon>Ecdysozoa</taxon>
        <taxon>Arthropoda</taxon>
        <taxon>Hexapoda</taxon>
        <taxon>Collembola</taxon>
        <taxon>Symphypleona</taxon>
        <taxon>Sminthuridae</taxon>
        <taxon>Allacma</taxon>
    </lineage>
</organism>
<dbReference type="EMBL" id="CAJVCH010166292">
    <property type="protein sequence ID" value="CAG7728654.1"/>
    <property type="molecule type" value="Genomic_DNA"/>
</dbReference>
<evidence type="ECO:0000256" key="2">
    <source>
        <dbReference type="RuleBase" id="RU367161"/>
    </source>
</evidence>
<comment type="similarity">
    <text evidence="2">Belongs to the GINS3/PSF3 family.</text>
</comment>
<evidence type="ECO:0000313" key="6">
    <source>
        <dbReference type="Proteomes" id="UP000708208"/>
    </source>
</evidence>
<keyword evidence="2" id="KW-0235">DNA replication</keyword>
<accession>A0A8J2K097</accession>
<dbReference type="GO" id="GO:0000811">
    <property type="term" value="C:GINS complex"/>
    <property type="evidence" value="ECO:0007669"/>
    <property type="project" value="UniProtKB-UniRule"/>
</dbReference>
<dbReference type="CDD" id="cd21693">
    <property type="entry name" value="GINS_B_Psf3"/>
    <property type="match status" value="1"/>
</dbReference>
<evidence type="ECO:0000256" key="1">
    <source>
        <dbReference type="ARBA" id="ARBA00045258"/>
    </source>
</evidence>
<dbReference type="InterPro" id="IPR021151">
    <property type="entry name" value="GINS_A"/>
</dbReference>
<dbReference type="AlphaFoldDB" id="A0A8J2K097"/>
<proteinExistence type="inferred from homology"/>